<dbReference type="AlphaFoldDB" id="A0A6P5LNN5"/>
<dbReference type="CDD" id="cd18808">
    <property type="entry name" value="SF1_C_Upf1"/>
    <property type="match status" value="1"/>
</dbReference>
<dbReference type="Pfam" id="PF13087">
    <property type="entry name" value="AAA_12"/>
    <property type="match status" value="1"/>
</dbReference>
<evidence type="ECO:0000256" key="1">
    <source>
        <dbReference type="ARBA" id="ARBA00004201"/>
    </source>
</evidence>
<evidence type="ECO:0000256" key="10">
    <source>
        <dbReference type="ARBA" id="ARBA00023158"/>
    </source>
</evidence>
<keyword evidence="10" id="KW-0943">RNA-mediated gene silencing</keyword>
<gene>
    <name evidence="15" type="primary">MOV10</name>
</gene>
<dbReference type="SMART" id="SM00382">
    <property type="entry name" value="AAA"/>
    <property type="match status" value="1"/>
</dbReference>
<dbReference type="Pfam" id="PF21632">
    <property type="entry name" value="MOV-10_N"/>
    <property type="match status" value="1"/>
</dbReference>
<dbReference type="FunFam" id="3.40.50.300:FF:000608">
    <property type="entry name" value="Mov10 RISC complex RNA helicase"/>
    <property type="match status" value="1"/>
</dbReference>
<sequence>MTKKFTRAKLRETGQRFKSFLDARGQGQETNRERLRDLYNEDFKSSLRSSSSCGQHGDFEDPVPTFSSMLYGMRFYRQAKVTKEKVKFCKVNHKKKKKVKQEDRVFREIKPPGFKKTKSQVAEIYQDWAEYICGKHGMDVEVEGGCRSPDGEFVVHLELNQKAVLTLRLQNGGSYPVILLRIMQFCRVSQITFKSENQGDVPITLDPGDFHELHVHCQTSDVGYFPAKVLWELQGPLGSRIEEPGIFHIARVLAVEAQSPLAEQLKRTAPYRRRRLTPHPASSSCVEDGERPDRGQGYDLEMTLKLPKYPCPNNLRQLLPQLLRSTSFSHHSDVAKIQSQLKTSLSWRNYEEKFRLLLYLEELQMEQDIRNYDLESVPMILDPKERNPPLLILEVPGIAENRPSVLRGDHLFAILNSDQGQNVTAYKGFVHQVELDRVKLSFSPGLLNRFVNGMTFKVTFTFNRQSLRVKHRALELARPQKLKPLLFPSSPCGIHLLPPTLQLSLYDRSLESNPEQQQAVRHIVLGTSRPTPYIIFGPPGTGKTVTLAEAIKQVVKHLPDAHVLACAPSNSAADLLCKNLRPHLPSSIYRLLAPSRDIHFVPEEIKSCCNWDPQKGIYVYPAKKKLQEYRVLITTLITAARLVSAEFPSGHFTHVFIDEAGHAMEPECLAAVAGLLAIGDSDNPGGQLVLAGDPKQLGPVLRSSLAQKHGLGISLLERLLKYNPLYQKGPKGYNPQLVTKLLRNYRSHPDILFIPNKQYYDGELQPYADRMDRERYCYWEELPHQGFPIIFHGVMGKDDREGNSPSFFNSEEAATIVSYLKKLLTLSPKKGQGRLSPQQVGVISPYRKQVEKIYHCITRLDKELKGLDNIKDLKVGSVEEFQGQERSVLLVSTVRSSQSFVQMDSDFNLGFLRNPKRFNVAVTRAKALLIIVGNPLLLRQDPEWRTFLDFCKKNGGYTGCPFPSLEVEQTLEQQLSTLSLGPSTSEIHPRDHAPLASGLQEQVEPPWRNEL</sequence>
<dbReference type="KEGG" id="pcw:110218894"/>
<evidence type="ECO:0000256" key="2">
    <source>
        <dbReference type="ARBA" id="ARBA00005601"/>
    </source>
</evidence>
<evidence type="ECO:0000256" key="8">
    <source>
        <dbReference type="ARBA" id="ARBA00022840"/>
    </source>
</evidence>
<organism evidence="14 15">
    <name type="scientific">Phascolarctos cinereus</name>
    <name type="common">Koala</name>
    <dbReference type="NCBI Taxonomy" id="38626"/>
    <lineage>
        <taxon>Eukaryota</taxon>
        <taxon>Metazoa</taxon>
        <taxon>Chordata</taxon>
        <taxon>Craniata</taxon>
        <taxon>Vertebrata</taxon>
        <taxon>Euteleostomi</taxon>
        <taxon>Mammalia</taxon>
        <taxon>Metatheria</taxon>
        <taxon>Diprotodontia</taxon>
        <taxon>Phascolarctidae</taxon>
        <taxon>Phascolarctos</taxon>
    </lineage>
</organism>
<dbReference type="InterPro" id="IPR027417">
    <property type="entry name" value="P-loop_NTPase"/>
</dbReference>
<evidence type="ECO:0000313" key="15">
    <source>
        <dbReference type="RefSeq" id="XP_020857541.1"/>
    </source>
</evidence>
<evidence type="ECO:0000256" key="11">
    <source>
        <dbReference type="ARBA" id="ARBA00047984"/>
    </source>
</evidence>
<dbReference type="PANTHER" id="PTHR45418:SF1">
    <property type="entry name" value="CANCER_TESTIS ANTIGEN 55"/>
    <property type="match status" value="1"/>
</dbReference>
<evidence type="ECO:0000256" key="12">
    <source>
        <dbReference type="SAM" id="MobiDB-lite"/>
    </source>
</evidence>
<dbReference type="InParanoid" id="A0A6P5LNN5"/>
<dbReference type="InterPro" id="IPR041679">
    <property type="entry name" value="DNA2/NAM7-like_C"/>
</dbReference>
<comment type="subcellular location">
    <subcellularLocation>
        <location evidence="1">Cytoplasm</location>
        <location evidence="1">P-body</location>
    </subcellularLocation>
</comment>
<dbReference type="Proteomes" id="UP000515140">
    <property type="component" value="Unplaced"/>
</dbReference>
<dbReference type="CDD" id="cd18038">
    <property type="entry name" value="DEXXQc_Helz-like"/>
    <property type="match status" value="1"/>
</dbReference>
<dbReference type="GO" id="GO:0000932">
    <property type="term" value="C:P-body"/>
    <property type="evidence" value="ECO:0007669"/>
    <property type="project" value="UniProtKB-SubCell"/>
</dbReference>
<keyword evidence="9" id="KW-0694">RNA-binding</keyword>
<comment type="similarity">
    <text evidence="2">Belongs to the DNA2/NAM7 helicase family. SDE3 subfamily.</text>
</comment>
<dbReference type="GO" id="GO:0032574">
    <property type="term" value="F:5'-3' RNA helicase activity"/>
    <property type="evidence" value="ECO:0007669"/>
    <property type="project" value="InterPro"/>
</dbReference>
<dbReference type="GO" id="GO:0003723">
    <property type="term" value="F:RNA binding"/>
    <property type="evidence" value="ECO:0007669"/>
    <property type="project" value="UniProtKB-KW"/>
</dbReference>
<evidence type="ECO:0000256" key="5">
    <source>
        <dbReference type="ARBA" id="ARBA00022741"/>
    </source>
</evidence>
<evidence type="ECO:0000256" key="3">
    <source>
        <dbReference type="ARBA" id="ARBA00012552"/>
    </source>
</evidence>
<evidence type="ECO:0000256" key="9">
    <source>
        <dbReference type="ARBA" id="ARBA00022884"/>
    </source>
</evidence>
<keyword evidence="6" id="KW-0378">Hydrolase</keyword>
<dbReference type="Pfam" id="PF21635">
    <property type="entry name" value="Mov-10_helical"/>
    <property type="match status" value="1"/>
</dbReference>
<keyword evidence="4" id="KW-0963">Cytoplasm</keyword>
<dbReference type="InterPro" id="IPR049079">
    <property type="entry name" value="Mov-10_helical"/>
</dbReference>
<dbReference type="Pfam" id="PF21634">
    <property type="entry name" value="MOV-10_beta-barrel"/>
    <property type="match status" value="1"/>
</dbReference>
<keyword evidence="8" id="KW-0067">ATP-binding</keyword>
<name>A0A6P5LNN5_PHACI</name>
<dbReference type="Pfam" id="PF13086">
    <property type="entry name" value="AAA_11"/>
    <property type="match status" value="2"/>
</dbReference>
<dbReference type="FunCoup" id="A0A6P5LNN5">
    <property type="interactions" value="1176"/>
</dbReference>
<dbReference type="GeneID" id="110218894"/>
<accession>A0A6P5LNN5</accession>
<reference evidence="15" key="1">
    <citation type="submission" date="2025-08" db="UniProtKB">
        <authorList>
            <consortium name="RefSeq"/>
        </authorList>
    </citation>
    <scope>IDENTIFICATION</scope>
    <source>
        <tissue evidence="15">Spleen</tissue>
    </source>
</reference>
<keyword evidence="7 15" id="KW-0347">Helicase</keyword>
<comment type="catalytic activity">
    <reaction evidence="11">
        <text>ATP + H2O = ADP + phosphate + H(+)</text>
        <dbReference type="Rhea" id="RHEA:13065"/>
        <dbReference type="ChEBI" id="CHEBI:15377"/>
        <dbReference type="ChEBI" id="CHEBI:15378"/>
        <dbReference type="ChEBI" id="CHEBI:30616"/>
        <dbReference type="ChEBI" id="CHEBI:43474"/>
        <dbReference type="ChEBI" id="CHEBI:456216"/>
        <dbReference type="EC" id="3.6.4.13"/>
    </reaction>
</comment>
<dbReference type="Gene3D" id="3.40.50.300">
    <property type="entry name" value="P-loop containing nucleotide triphosphate hydrolases"/>
    <property type="match status" value="2"/>
</dbReference>
<dbReference type="InterPro" id="IPR026122">
    <property type="entry name" value="MOV-10/SDE3_DEXXQ/H-box"/>
</dbReference>
<keyword evidence="5" id="KW-0547">Nucleotide-binding</keyword>
<dbReference type="InterPro" id="IPR049077">
    <property type="entry name" value="MOV-10_Ig-like"/>
</dbReference>
<dbReference type="Pfam" id="PF21633">
    <property type="entry name" value="MOV-10_Ig-like"/>
    <property type="match status" value="1"/>
</dbReference>
<dbReference type="GO" id="GO:0031047">
    <property type="term" value="P:regulatory ncRNA-mediated gene silencing"/>
    <property type="evidence" value="ECO:0007669"/>
    <property type="project" value="UniProtKB-KW"/>
</dbReference>
<dbReference type="EC" id="3.6.4.13" evidence="3"/>
<feature type="region of interest" description="Disordered" evidence="12">
    <location>
        <begin position="980"/>
        <end position="1011"/>
    </location>
</feature>
<dbReference type="PANTHER" id="PTHR45418">
    <property type="entry name" value="CANCER/TESTIS ANTIGEN 55"/>
    <property type="match status" value="1"/>
</dbReference>
<evidence type="ECO:0000256" key="4">
    <source>
        <dbReference type="ARBA" id="ARBA00022490"/>
    </source>
</evidence>
<evidence type="ECO:0000313" key="14">
    <source>
        <dbReference type="Proteomes" id="UP000515140"/>
    </source>
</evidence>
<dbReference type="CTD" id="4343"/>
<dbReference type="GO" id="GO:0016787">
    <property type="term" value="F:hydrolase activity"/>
    <property type="evidence" value="ECO:0007669"/>
    <property type="project" value="UniProtKB-KW"/>
</dbReference>
<dbReference type="GO" id="GO:0005524">
    <property type="term" value="F:ATP binding"/>
    <property type="evidence" value="ECO:0007669"/>
    <property type="project" value="UniProtKB-KW"/>
</dbReference>
<dbReference type="InterPro" id="IPR049075">
    <property type="entry name" value="MOV-10_N"/>
</dbReference>
<keyword evidence="14" id="KW-1185">Reference proteome</keyword>
<feature type="region of interest" description="Disordered" evidence="12">
    <location>
        <begin position="272"/>
        <end position="294"/>
    </location>
</feature>
<evidence type="ECO:0000256" key="7">
    <source>
        <dbReference type="ARBA" id="ARBA00022806"/>
    </source>
</evidence>
<proteinExistence type="inferred from homology"/>
<evidence type="ECO:0000256" key="6">
    <source>
        <dbReference type="ARBA" id="ARBA00022801"/>
    </source>
</evidence>
<dbReference type="RefSeq" id="XP_020857541.1">
    <property type="nucleotide sequence ID" value="XM_021001882.1"/>
</dbReference>
<evidence type="ECO:0000259" key="13">
    <source>
        <dbReference type="SMART" id="SM00382"/>
    </source>
</evidence>
<dbReference type="SUPFAM" id="SSF52540">
    <property type="entry name" value="P-loop containing nucleoside triphosphate hydrolases"/>
    <property type="match status" value="1"/>
</dbReference>
<dbReference type="InterPro" id="IPR047187">
    <property type="entry name" value="SF1_C_Upf1"/>
</dbReference>
<feature type="domain" description="AAA+ ATPase" evidence="13">
    <location>
        <begin position="529"/>
        <end position="725"/>
    </location>
</feature>
<dbReference type="InterPro" id="IPR049080">
    <property type="entry name" value="MOV-10-like_beta-barrel"/>
</dbReference>
<dbReference type="InterPro" id="IPR041677">
    <property type="entry name" value="DNA2/NAM7_AAA_11"/>
</dbReference>
<dbReference type="InterPro" id="IPR003593">
    <property type="entry name" value="AAA+_ATPase"/>
</dbReference>
<protein>
    <recommendedName>
        <fullName evidence="3">RNA helicase</fullName>
        <ecNumber evidence="3">3.6.4.13</ecNumber>
    </recommendedName>
</protein>